<evidence type="ECO:0000313" key="2">
    <source>
        <dbReference type="EnsemblMetazoa" id="ACUA027699-PA"/>
    </source>
</evidence>
<dbReference type="EnsemblMetazoa" id="ACUA027699-RA">
    <property type="protein sequence ID" value="ACUA027699-PA"/>
    <property type="gene ID" value="ACUA027699"/>
</dbReference>
<dbReference type="AlphaFoldDB" id="A0A182MW40"/>
<proteinExistence type="predicted"/>
<sequence length="204" mass="22076">MDPLPLCSDNPNYFNEDAASGTGETPEVEQKKHRFYHLKRLVTYSKLKRTATIADGRGGSEYADSPPPIRGTSTIFRYRSNSASCTGVTPPDGPILEDGAPRPMVAASPPGLSLSFASGRSGTLPERRRHSFGTSTHRLQLHPTPQHQQQQLEHNGGRELMMKNETSIDEVPNSPAPKAPCQPAGNTSDSGKCDAPALERSKNV</sequence>
<evidence type="ECO:0000313" key="3">
    <source>
        <dbReference type="Proteomes" id="UP000075883"/>
    </source>
</evidence>
<organism evidence="2 3">
    <name type="scientific">Anopheles culicifacies</name>
    <dbReference type="NCBI Taxonomy" id="139723"/>
    <lineage>
        <taxon>Eukaryota</taxon>
        <taxon>Metazoa</taxon>
        <taxon>Ecdysozoa</taxon>
        <taxon>Arthropoda</taxon>
        <taxon>Hexapoda</taxon>
        <taxon>Insecta</taxon>
        <taxon>Pterygota</taxon>
        <taxon>Neoptera</taxon>
        <taxon>Endopterygota</taxon>
        <taxon>Diptera</taxon>
        <taxon>Nematocera</taxon>
        <taxon>Culicoidea</taxon>
        <taxon>Culicidae</taxon>
        <taxon>Anophelinae</taxon>
        <taxon>Anopheles</taxon>
        <taxon>culicifacies species complex</taxon>
    </lineage>
</organism>
<evidence type="ECO:0000256" key="1">
    <source>
        <dbReference type="SAM" id="MobiDB-lite"/>
    </source>
</evidence>
<feature type="region of interest" description="Disordered" evidence="1">
    <location>
        <begin position="1"/>
        <end position="30"/>
    </location>
</feature>
<dbReference type="EMBL" id="AXCM01018785">
    <property type="status" value="NOT_ANNOTATED_CDS"/>
    <property type="molecule type" value="Genomic_DNA"/>
</dbReference>
<dbReference type="VEuPathDB" id="VectorBase:ACUA027699"/>
<feature type="compositionally biased region" description="Low complexity" evidence="1">
    <location>
        <begin position="142"/>
        <end position="152"/>
    </location>
</feature>
<reference evidence="3" key="1">
    <citation type="submission" date="2013-09" db="EMBL/GenBank/DDBJ databases">
        <title>The Genome Sequence of Anopheles culicifacies species A.</title>
        <authorList>
            <consortium name="The Broad Institute Genomics Platform"/>
            <person name="Neafsey D.E."/>
            <person name="Besansky N."/>
            <person name="Howell P."/>
            <person name="Walton C."/>
            <person name="Young S.K."/>
            <person name="Zeng Q."/>
            <person name="Gargeya S."/>
            <person name="Fitzgerald M."/>
            <person name="Haas B."/>
            <person name="Abouelleil A."/>
            <person name="Allen A.W."/>
            <person name="Alvarado L."/>
            <person name="Arachchi H.M."/>
            <person name="Berlin A.M."/>
            <person name="Chapman S.B."/>
            <person name="Gainer-Dewar J."/>
            <person name="Goldberg J."/>
            <person name="Griggs A."/>
            <person name="Gujja S."/>
            <person name="Hansen M."/>
            <person name="Howarth C."/>
            <person name="Imamovic A."/>
            <person name="Ireland A."/>
            <person name="Larimer J."/>
            <person name="McCowan C."/>
            <person name="Murphy C."/>
            <person name="Pearson M."/>
            <person name="Poon T.W."/>
            <person name="Priest M."/>
            <person name="Roberts A."/>
            <person name="Saif S."/>
            <person name="Shea T."/>
            <person name="Sisk P."/>
            <person name="Sykes S."/>
            <person name="Wortman J."/>
            <person name="Nusbaum C."/>
            <person name="Birren B."/>
        </authorList>
    </citation>
    <scope>NUCLEOTIDE SEQUENCE [LARGE SCALE GENOMIC DNA]</scope>
    <source>
        <strain evidence="3">A-37</strain>
    </source>
</reference>
<name>A0A182MW40_9DIPT</name>
<keyword evidence="3" id="KW-1185">Reference proteome</keyword>
<dbReference type="STRING" id="139723.A0A182MW40"/>
<feature type="region of interest" description="Disordered" evidence="1">
    <location>
        <begin position="142"/>
        <end position="204"/>
    </location>
</feature>
<protein>
    <submittedName>
        <fullName evidence="2">Uncharacterized protein</fullName>
    </submittedName>
</protein>
<reference evidence="2" key="2">
    <citation type="submission" date="2020-05" db="UniProtKB">
        <authorList>
            <consortium name="EnsemblMetazoa"/>
        </authorList>
    </citation>
    <scope>IDENTIFICATION</scope>
    <source>
        <strain evidence="2">A-37</strain>
    </source>
</reference>
<dbReference type="Proteomes" id="UP000075883">
    <property type="component" value="Unassembled WGS sequence"/>
</dbReference>
<accession>A0A182MW40</accession>